<dbReference type="InterPro" id="IPR012296">
    <property type="entry name" value="Nuclease_put_TT1808"/>
</dbReference>
<evidence type="ECO:0000313" key="3">
    <source>
        <dbReference type="Proteomes" id="UP001499843"/>
    </source>
</evidence>
<dbReference type="InterPro" id="IPR008538">
    <property type="entry name" value="Uma2"/>
</dbReference>
<comment type="caution">
    <text evidence="2">The sequence shown here is derived from an EMBL/GenBank/DDBJ whole genome shotgun (WGS) entry which is preliminary data.</text>
</comment>
<dbReference type="SUPFAM" id="SSF52980">
    <property type="entry name" value="Restriction endonuclease-like"/>
    <property type="match status" value="1"/>
</dbReference>
<proteinExistence type="predicted"/>
<dbReference type="Gene3D" id="3.90.1570.10">
    <property type="entry name" value="tt1808, chain A"/>
    <property type="match status" value="1"/>
</dbReference>
<name>A0ABN3C495_9ACTN</name>
<dbReference type="InterPro" id="IPR011335">
    <property type="entry name" value="Restrct_endonuc-II-like"/>
</dbReference>
<dbReference type="CDD" id="cd06260">
    <property type="entry name" value="DUF820-like"/>
    <property type="match status" value="1"/>
</dbReference>
<accession>A0ABN3C495</accession>
<sequence length="152" mass="16794">MSPSGTPEHFLIGGELHHALHRACKERGWHGSYGPYVCIDGPRDAVQPDYVVWEPGCRRWGDELLSSGVLMTAEVISPSSVRIDRVDKLRLYALGRVAIYLLIDPIAESPSVTVHSDLEDGTYRAISTVPMGKPLHLPSPIDFELDTAIFMV</sequence>
<protein>
    <recommendedName>
        <fullName evidence="1">Putative restriction endonuclease domain-containing protein</fullName>
    </recommendedName>
</protein>
<reference evidence="2 3" key="1">
    <citation type="journal article" date="2019" name="Int. J. Syst. Evol. Microbiol.">
        <title>The Global Catalogue of Microorganisms (GCM) 10K type strain sequencing project: providing services to taxonomists for standard genome sequencing and annotation.</title>
        <authorList>
            <consortium name="The Broad Institute Genomics Platform"/>
            <consortium name="The Broad Institute Genome Sequencing Center for Infectious Disease"/>
            <person name="Wu L."/>
            <person name="Ma J."/>
        </authorList>
    </citation>
    <scope>NUCLEOTIDE SEQUENCE [LARGE SCALE GENOMIC DNA]</scope>
    <source>
        <strain evidence="2 3">JCM 16114</strain>
    </source>
</reference>
<keyword evidence="3" id="KW-1185">Reference proteome</keyword>
<evidence type="ECO:0000259" key="1">
    <source>
        <dbReference type="Pfam" id="PF05685"/>
    </source>
</evidence>
<dbReference type="Proteomes" id="UP001499843">
    <property type="component" value="Unassembled WGS sequence"/>
</dbReference>
<dbReference type="EMBL" id="BAAAQX010000001">
    <property type="protein sequence ID" value="GAA2203797.1"/>
    <property type="molecule type" value="Genomic_DNA"/>
</dbReference>
<organism evidence="2 3">
    <name type="scientific">Nonomuraea monospora</name>
    <dbReference type="NCBI Taxonomy" id="568818"/>
    <lineage>
        <taxon>Bacteria</taxon>
        <taxon>Bacillati</taxon>
        <taxon>Actinomycetota</taxon>
        <taxon>Actinomycetes</taxon>
        <taxon>Streptosporangiales</taxon>
        <taxon>Streptosporangiaceae</taxon>
        <taxon>Nonomuraea</taxon>
    </lineage>
</organism>
<evidence type="ECO:0000313" key="2">
    <source>
        <dbReference type="EMBL" id="GAA2203797.1"/>
    </source>
</evidence>
<dbReference type="Pfam" id="PF05685">
    <property type="entry name" value="Uma2"/>
    <property type="match status" value="1"/>
</dbReference>
<feature type="domain" description="Putative restriction endonuclease" evidence="1">
    <location>
        <begin position="1"/>
        <end position="146"/>
    </location>
</feature>
<gene>
    <name evidence="2" type="ORF">GCM10009850_000190</name>
</gene>